<proteinExistence type="predicted"/>
<name>A0A834EG54_9CHIR</name>
<dbReference type="Proteomes" id="UP000664940">
    <property type="component" value="Unassembled WGS sequence"/>
</dbReference>
<gene>
    <name evidence="1" type="ORF">HJG60_016497</name>
</gene>
<evidence type="ECO:0000313" key="1">
    <source>
        <dbReference type="EMBL" id="KAF6115871.1"/>
    </source>
</evidence>
<sequence>MSHSAGVQVWIWDRGTRPPAGRTPFSCFLPSSSFSGCSVFELCFLSAHLQPEENQYLGSLLTLPYSWTLPPAPPFLLAKANHGHSQEGVGRSDIGLCTGWEKHLL</sequence>
<organism evidence="1 2">
    <name type="scientific">Phyllostomus discolor</name>
    <name type="common">pale spear-nosed bat</name>
    <dbReference type="NCBI Taxonomy" id="89673"/>
    <lineage>
        <taxon>Eukaryota</taxon>
        <taxon>Metazoa</taxon>
        <taxon>Chordata</taxon>
        <taxon>Craniata</taxon>
        <taxon>Vertebrata</taxon>
        <taxon>Euteleostomi</taxon>
        <taxon>Mammalia</taxon>
        <taxon>Eutheria</taxon>
        <taxon>Laurasiatheria</taxon>
        <taxon>Chiroptera</taxon>
        <taxon>Yangochiroptera</taxon>
        <taxon>Phyllostomidae</taxon>
        <taxon>Phyllostominae</taxon>
        <taxon>Phyllostomus</taxon>
    </lineage>
</organism>
<dbReference type="EMBL" id="JABVXQ010000004">
    <property type="protein sequence ID" value="KAF6115871.1"/>
    <property type="molecule type" value="Genomic_DNA"/>
</dbReference>
<reference evidence="1 2" key="1">
    <citation type="journal article" date="2020" name="Nature">
        <title>Six reference-quality genomes reveal evolution of bat adaptations.</title>
        <authorList>
            <person name="Jebb D."/>
            <person name="Huang Z."/>
            <person name="Pippel M."/>
            <person name="Hughes G.M."/>
            <person name="Lavrichenko K."/>
            <person name="Devanna P."/>
            <person name="Winkler S."/>
            <person name="Jermiin L.S."/>
            <person name="Skirmuntt E.C."/>
            <person name="Katzourakis A."/>
            <person name="Burkitt-Gray L."/>
            <person name="Ray D.A."/>
            <person name="Sullivan K.A.M."/>
            <person name="Roscito J.G."/>
            <person name="Kirilenko B.M."/>
            <person name="Davalos L.M."/>
            <person name="Corthals A.P."/>
            <person name="Power M.L."/>
            <person name="Jones G."/>
            <person name="Ransome R.D."/>
            <person name="Dechmann D.K.N."/>
            <person name="Locatelli A.G."/>
            <person name="Puechmaille S.J."/>
            <person name="Fedrigo O."/>
            <person name="Jarvis E.D."/>
            <person name="Hiller M."/>
            <person name="Vernes S.C."/>
            <person name="Myers E.W."/>
            <person name="Teeling E.C."/>
        </authorList>
    </citation>
    <scope>NUCLEOTIDE SEQUENCE [LARGE SCALE GENOMIC DNA]</scope>
    <source>
        <strain evidence="1">Bat1K_MPI-CBG_1</strain>
    </source>
</reference>
<accession>A0A834EG54</accession>
<dbReference type="AlphaFoldDB" id="A0A834EG54"/>
<evidence type="ECO:0000313" key="2">
    <source>
        <dbReference type="Proteomes" id="UP000664940"/>
    </source>
</evidence>
<comment type="caution">
    <text evidence="1">The sequence shown here is derived from an EMBL/GenBank/DDBJ whole genome shotgun (WGS) entry which is preliminary data.</text>
</comment>
<protein>
    <submittedName>
        <fullName evidence="1">Ring finger protein 5</fullName>
    </submittedName>
</protein>